<dbReference type="GO" id="GO:0016887">
    <property type="term" value="F:ATP hydrolysis activity"/>
    <property type="evidence" value="ECO:0007669"/>
    <property type="project" value="InterPro"/>
</dbReference>
<protein>
    <submittedName>
        <fullName evidence="3">Cell division protein ZapE</fullName>
    </submittedName>
</protein>
<gene>
    <name evidence="3" type="primary">zapE</name>
    <name evidence="3" type="ORF">G5B91_06960</name>
</gene>
<keyword evidence="1" id="KW-0547">Nucleotide-binding</keyword>
<dbReference type="AlphaFoldDB" id="A0A6G6IT72"/>
<dbReference type="GO" id="GO:0005737">
    <property type="term" value="C:cytoplasm"/>
    <property type="evidence" value="ECO:0007669"/>
    <property type="project" value="TreeGrafter"/>
</dbReference>
<evidence type="ECO:0000256" key="1">
    <source>
        <dbReference type="ARBA" id="ARBA00022741"/>
    </source>
</evidence>
<keyword evidence="3" id="KW-0131">Cell cycle</keyword>
<evidence type="ECO:0000313" key="3">
    <source>
        <dbReference type="EMBL" id="QIE86020.1"/>
    </source>
</evidence>
<accession>A0A6G6IT72</accession>
<dbReference type="Proteomes" id="UP000501063">
    <property type="component" value="Chromosome"/>
</dbReference>
<dbReference type="Pfam" id="PF03969">
    <property type="entry name" value="AFG1_ATPase"/>
    <property type="match status" value="1"/>
</dbReference>
<dbReference type="EMBL" id="CP049140">
    <property type="protein sequence ID" value="QIE86020.1"/>
    <property type="molecule type" value="Genomic_DNA"/>
</dbReference>
<dbReference type="GO" id="GO:0032153">
    <property type="term" value="C:cell division site"/>
    <property type="evidence" value="ECO:0007669"/>
    <property type="project" value="TreeGrafter"/>
</dbReference>
<dbReference type="KEGG" id="pnt:G5B91_06960"/>
<sequence>MANRPTASTSASRVKARPCSLTSELAAQAARLIEARGLQLDEAQARMLACLGDWLQARLRPPAWLRRPAAGAYLWGGVGRGKSLLLDALFQVAPLAKRRLHVHALLQDVQRRLLAHAGRADPLARVADELAAEARLLFVDEFHVHDIGDAILLGRLLQPLFERDCILLLSSNYAPPALCPNPLYHSRFKPFAEVLQRRCLVLQMEAGADYRCLNAQSWGRYLQQPASQLRRQLSHLPSIAHLPLQRRSLNLRGMDARTLWLDFAALCQQPLASSDYLQLTERFAHIVIGELPALAQCSLDVQQRLINFVDIAYDSGRELWLQSEHDLATLCANVAHGDFVRTRSRLAQLRVDGPERLAC</sequence>
<keyword evidence="3" id="KW-0132">Cell division</keyword>
<dbReference type="GO" id="GO:0005524">
    <property type="term" value="F:ATP binding"/>
    <property type="evidence" value="ECO:0007669"/>
    <property type="project" value="UniProtKB-KW"/>
</dbReference>
<dbReference type="Gene3D" id="3.40.50.300">
    <property type="entry name" value="P-loop containing nucleotide triphosphate hydrolases"/>
    <property type="match status" value="1"/>
</dbReference>
<dbReference type="NCBIfam" id="NF040713">
    <property type="entry name" value="ZapE"/>
    <property type="match status" value="1"/>
</dbReference>
<dbReference type="InterPro" id="IPR005654">
    <property type="entry name" value="ATPase_AFG1-like"/>
</dbReference>
<evidence type="ECO:0000313" key="4">
    <source>
        <dbReference type="Proteomes" id="UP000501063"/>
    </source>
</evidence>
<keyword evidence="2" id="KW-0067">ATP-binding</keyword>
<dbReference type="PANTHER" id="PTHR12169:SF6">
    <property type="entry name" value="AFG1-LIKE ATPASE"/>
    <property type="match status" value="1"/>
</dbReference>
<evidence type="ECO:0000256" key="2">
    <source>
        <dbReference type="ARBA" id="ARBA00022840"/>
    </source>
</evidence>
<dbReference type="InterPro" id="IPR027417">
    <property type="entry name" value="P-loop_NTPase"/>
</dbReference>
<reference evidence="3 4" key="1">
    <citation type="submission" date="2020-02" db="EMBL/GenBank/DDBJ databases">
        <title>Integrative conjugative elements (ICEs) and plasmids drive adaptation of Pseudomonas nitroreducens strain HBP1 to wastewater environment.</title>
        <authorList>
            <person name="Sentchilo V."/>
            <person name="Carraro N."/>
            <person name="Bertelli C."/>
            <person name="van der Meer J.R."/>
        </authorList>
    </citation>
    <scope>NUCLEOTIDE SEQUENCE [LARGE SCALE GENOMIC DNA]</scope>
    <source>
        <strain evidence="3 4">HBP1</strain>
    </source>
</reference>
<dbReference type="SUPFAM" id="SSF52540">
    <property type="entry name" value="P-loop containing nucleoside triphosphate hydrolases"/>
    <property type="match status" value="1"/>
</dbReference>
<organism evidence="3 4">
    <name type="scientific">Pseudomonas nitroreducens</name>
    <dbReference type="NCBI Taxonomy" id="46680"/>
    <lineage>
        <taxon>Bacteria</taxon>
        <taxon>Pseudomonadati</taxon>
        <taxon>Pseudomonadota</taxon>
        <taxon>Gammaproteobacteria</taxon>
        <taxon>Pseudomonadales</taxon>
        <taxon>Pseudomonadaceae</taxon>
        <taxon>Pseudomonas</taxon>
    </lineage>
</organism>
<proteinExistence type="predicted"/>
<dbReference type="PANTHER" id="PTHR12169">
    <property type="entry name" value="ATPASE N2B"/>
    <property type="match status" value="1"/>
</dbReference>
<name>A0A6G6IT72_PSENT</name>
<dbReference type="GO" id="GO:0051301">
    <property type="term" value="P:cell division"/>
    <property type="evidence" value="ECO:0007669"/>
    <property type="project" value="UniProtKB-KW"/>
</dbReference>